<dbReference type="GO" id="GO:0016874">
    <property type="term" value="F:ligase activity"/>
    <property type="evidence" value="ECO:0007669"/>
    <property type="project" value="UniProtKB-KW"/>
</dbReference>
<dbReference type="InterPro" id="IPR011761">
    <property type="entry name" value="ATP-grasp"/>
</dbReference>
<sequence length="397" mass="45779">MNFIFISPQFPKHYWNFCDRLKKNGVNVLGIGDSPYDALSDELKNALTEYYYLPHLDDYGEMVKAVGFFTFKYGKIDWIESNNEFWLEQDARLRTDFHVTTGEQYDHIDRIKNKSAMKAYYAKAGVPTARLHKVTSFEAGRDFAHMVGYPVIVKPDNGVGACDTYKLRSDDELAYFYATKPQSVPYVMEEFINGQIFSYDAILDSHSEPLFESTTAWPPSIMDIVLKQLDLAYYTAATVPEALRRAGRATVKAFGVRSRFVHLEFFCLAEDKEGLGKKGDFVGLEVNMRPAGGYTPDMMNYAHSTDVYQIWADMVTTDRRILPDSGQHCYCVYAGRRDCYHYVHSHEEVMQRYGKNMVMCERMPEMMVPQMGNQMYTVKLPSQQATEEFIHFVQQQC</sequence>
<keyword evidence="6" id="KW-0456">Lyase</keyword>
<evidence type="ECO:0000256" key="1">
    <source>
        <dbReference type="ARBA" id="ARBA00022598"/>
    </source>
</evidence>
<dbReference type="PANTHER" id="PTHR43585">
    <property type="entry name" value="FUMIPYRROLE BIOSYNTHESIS PROTEIN C"/>
    <property type="match status" value="1"/>
</dbReference>
<dbReference type="EMBL" id="CYYU01000029">
    <property type="protein sequence ID" value="CUO10735.1"/>
    <property type="molecule type" value="Genomic_DNA"/>
</dbReference>
<keyword evidence="7" id="KW-1185">Reference proteome</keyword>
<dbReference type="Gene3D" id="3.40.50.20">
    <property type="match status" value="1"/>
</dbReference>
<dbReference type="InterPro" id="IPR052032">
    <property type="entry name" value="ATP-dep_AA_Ligase"/>
</dbReference>
<dbReference type="Gene3D" id="3.30.1490.20">
    <property type="entry name" value="ATP-grasp fold, A domain"/>
    <property type="match status" value="1"/>
</dbReference>
<dbReference type="eggNOG" id="COG0151">
    <property type="taxonomic scope" value="Bacteria"/>
</dbReference>
<dbReference type="OrthoDB" id="24041at2"/>
<feature type="domain" description="ATP-grasp" evidence="5">
    <location>
        <begin position="118"/>
        <end position="316"/>
    </location>
</feature>
<dbReference type="Gene3D" id="3.30.470.20">
    <property type="entry name" value="ATP-grasp fold, B domain"/>
    <property type="match status" value="1"/>
</dbReference>
<dbReference type="GO" id="GO:0046872">
    <property type="term" value="F:metal ion binding"/>
    <property type="evidence" value="ECO:0007669"/>
    <property type="project" value="InterPro"/>
</dbReference>
<organism evidence="6 7">
    <name type="scientific">Mitsuokella jalaludinii</name>
    <dbReference type="NCBI Taxonomy" id="187979"/>
    <lineage>
        <taxon>Bacteria</taxon>
        <taxon>Bacillati</taxon>
        <taxon>Bacillota</taxon>
        <taxon>Negativicutes</taxon>
        <taxon>Selenomonadales</taxon>
        <taxon>Selenomonadaceae</taxon>
        <taxon>Mitsuokella</taxon>
    </lineage>
</organism>
<protein>
    <submittedName>
        <fullName evidence="6">Argininosuccinate lyase</fullName>
    </submittedName>
</protein>
<evidence type="ECO:0000313" key="7">
    <source>
        <dbReference type="Proteomes" id="UP000095546"/>
    </source>
</evidence>
<evidence type="ECO:0000259" key="5">
    <source>
        <dbReference type="PROSITE" id="PS50975"/>
    </source>
</evidence>
<keyword evidence="1" id="KW-0436">Ligase</keyword>
<gene>
    <name evidence="6" type="ORF">ERS852385_02147</name>
</gene>
<evidence type="ECO:0000256" key="3">
    <source>
        <dbReference type="ARBA" id="ARBA00022840"/>
    </source>
</evidence>
<evidence type="ECO:0000256" key="4">
    <source>
        <dbReference type="PROSITE-ProRule" id="PRU00409"/>
    </source>
</evidence>
<name>A0A174CG78_9FIRM</name>
<dbReference type="Proteomes" id="UP000095546">
    <property type="component" value="Unassembled WGS sequence"/>
</dbReference>
<dbReference type="RefSeq" id="WP_055162973.1">
    <property type="nucleotide sequence ID" value="NZ_CABIWZ010000029.1"/>
</dbReference>
<dbReference type="InterPro" id="IPR005479">
    <property type="entry name" value="CPAse_ATP-bd"/>
</dbReference>
<keyword evidence="3 4" id="KW-0067">ATP-binding</keyword>
<dbReference type="GO" id="GO:0016829">
    <property type="term" value="F:lyase activity"/>
    <property type="evidence" value="ECO:0007669"/>
    <property type="project" value="UniProtKB-KW"/>
</dbReference>
<evidence type="ECO:0000256" key="2">
    <source>
        <dbReference type="ARBA" id="ARBA00022741"/>
    </source>
</evidence>
<dbReference type="AlphaFoldDB" id="A0A174CG78"/>
<evidence type="ECO:0000313" key="6">
    <source>
        <dbReference type="EMBL" id="CUO10735.1"/>
    </source>
</evidence>
<reference evidence="6 7" key="1">
    <citation type="submission" date="2015-09" db="EMBL/GenBank/DDBJ databases">
        <authorList>
            <consortium name="Pathogen Informatics"/>
        </authorList>
    </citation>
    <scope>NUCLEOTIDE SEQUENCE [LARGE SCALE GENOMIC DNA]</scope>
    <source>
        <strain evidence="6 7">2789STDY5608828</strain>
    </source>
</reference>
<dbReference type="Pfam" id="PF02786">
    <property type="entry name" value="CPSase_L_D2"/>
    <property type="match status" value="1"/>
</dbReference>
<dbReference type="SUPFAM" id="SSF56059">
    <property type="entry name" value="Glutathione synthetase ATP-binding domain-like"/>
    <property type="match status" value="1"/>
</dbReference>
<dbReference type="PANTHER" id="PTHR43585:SF2">
    <property type="entry name" value="ATP-GRASP ENZYME FSQD"/>
    <property type="match status" value="1"/>
</dbReference>
<proteinExistence type="predicted"/>
<dbReference type="PROSITE" id="PS50975">
    <property type="entry name" value="ATP_GRASP"/>
    <property type="match status" value="1"/>
</dbReference>
<keyword evidence="2 4" id="KW-0547">Nucleotide-binding</keyword>
<accession>A0A174CG78</accession>
<dbReference type="STRING" id="187979.ERS852385_02147"/>
<dbReference type="InterPro" id="IPR013815">
    <property type="entry name" value="ATP_grasp_subdomain_1"/>
</dbReference>
<dbReference type="GO" id="GO:0005524">
    <property type="term" value="F:ATP binding"/>
    <property type="evidence" value="ECO:0007669"/>
    <property type="project" value="UniProtKB-UniRule"/>
</dbReference>